<dbReference type="InterPro" id="IPR042099">
    <property type="entry name" value="ANL_N_sf"/>
</dbReference>
<keyword evidence="1" id="KW-0596">Phosphopantetheine</keyword>
<dbReference type="EMBL" id="CP109208">
    <property type="protein sequence ID" value="WUU58464.1"/>
    <property type="molecule type" value="Genomic_DNA"/>
</dbReference>
<dbReference type="InterPro" id="IPR020806">
    <property type="entry name" value="PKS_PP-bd"/>
</dbReference>
<accession>A0ABZ1YGC8</accession>
<dbReference type="PROSITE" id="PS50075">
    <property type="entry name" value="CARRIER"/>
    <property type="match status" value="1"/>
</dbReference>
<dbReference type="InterPro" id="IPR009081">
    <property type="entry name" value="PP-bd_ACP"/>
</dbReference>
<dbReference type="InterPro" id="IPR006162">
    <property type="entry name" value="Ppantetheine_attach_site"/>
</dbReference>
<dbReference type="Pfam" id="PF00501">
    <property type="entry name" value="AMP-binding"/>
    <property type="match status" value="2"/>
</dbReference>
<dbReference type="InterPro" id="IPR006342">
    <property type="entry name" value="FkbM_mtfrase"/>
</dbReference>
<evidence type="ECO:0000256" key="2">
    <source>
        <dbReference type="ARBA" id="ARBA00022553"/>
    </source>
</evidence>
<dbReference type="Gene3D" id="3.30.300.30">
    <property type="match status" value="1"/>
</dbReference>
<organism evidence="4">
    <name type="scientific">Streptomyces althioticus</name>
    <dbReference type="NCBI Taxonomy" id="83380"/>
    <lineage>
        <taxon>Bacteria</taxon>
        <taxon>Bacillati</taxon>
        <taxon>Actinomycetota</taxon>
        <taxon>Actinomycetes</taxon>
        <taxon>Kitasatosporales</taxon>
        <taxon>Streptomycetaceae</taxon>
        <taxon>Streptomyces</taxon>
        <taxon>Streptomyces althioticus group</taxon>
    </lineage>
</organism>
<reference evidence="4" key="1">
    <citation type="submission" date="2022-10" db="EMBL/GenBank/DDBJ databases">
        <title>The complete genomes of actinobacterial strains from the NBC collection.</title>
        <authorList>
            <person name="Joergensen T.S."/>
            <person name="Alvarez Arevalo M."/>
            <person name="Sterndorff E.B."/>
            <person name="Faurdal D."/>
            <person name="Vuksanovic O."/>
            <person name="Mourched A.-S."/>
            <person name="Charusanti P."/>
            <person name="Shaw S."/>
            <person name="Blin K."/>
            <person name="Weber T."/>
        </authorList>
    </citation>
    <scope>NUCLEOTIDE SEQUENCE [LARGE SCALE GENOMIC DNA]</scope>
    <source>
        <strain evidence="4">NBC 01686</strain>
        <plasmid evidence="4">unnamed1</plasmid>
    </source>
</reference>
<dbReference type="Gene3D" id="1.10.1200.10">
    <property type="entry name" value="ACP-like"/>
    <property type="match status" value="1"/>
</dbReference>
<dbReference type="PANTHER" id="PTHR45527">
    <property type="entry name" value="NONRIBOSOMAL PEPTIDE SYNTHETASE"/>
    <property type="match status" value="1"/>
</dbReference>
<dbReference type="PANTHER" id="PTHR45527:SF1">
    <property type="entry name" value="FATTY ACID SYNTHASE"/>
    <property type="match status" value="1"/>
</dbReference>
<dbReference type="InterPro" id="IPR000873">
    <property type="entry name" value="AMP-dep_synth/lig_dom"/>
</dbReference>
<evidence type="ECO:0000256" key="1">
    <source>
        <dbReference type="ARBA" id="ARBA00022450"/>
    </source>
</evidence>
<dbReference type="Pfam" id="PF05050">
    <property type="entry name" value="Methyltransf_21"/>
    <property type="match status" value="1"/>
</dbReference>
<sequence>MADHGDSSFLPRLIQRWATATPDAAALDHRGQLLTYRELDRHSDAVAAQIRGRVPAGSVVALITDRSPETVCTLLGILKAGCTYLPVDPDTDGERVEQTLRLAQPDLTLATPMPLTLAPAHSAPETRPSGPAYVMPTSGSGGVLKLVEVEHRSVCHNLTALAAALGGITPEDVCLHVASFAFSSSVRQLFLPLIHGARVVLATGTQRLDPRGILHLLQDRGVSVMDVIPSVLSVLLDELQGTPPDAAALLGSRLRLLLLASEPLPGVLAARWQRASGRSDVALYNMYGQTESTGIVSIQRVDAVPASGSVPIGRPLPGTGLLLLDDRLTPVPDGEVGEIAVTGPALARGYRANPAMTTAAFPQLPGMRGDQRIYRTGDLGRRNPDGTLTYIGRQDRVIKVHGQRVDLAHVETALEEHPAVARAAVTEAPPEEATRLRAWVQLRPGYLDETVASRLRTLPDGLRVLDLHPAETDFMHAEIVDRQVYLQHGITVPAHAFVIDAGANIGLFSLSIATRHPDARILAYEPAAPTAAALRINLSANGCSNVTVRPQGLSDHTGDAEITWYPRSSGMSSLHASRTDEQDTLRTIISNQLAHGAIENGDELHGLTDDLVDSKLVGRRLPCSLVRLSDVLDTEADAMVDLLKVDVQKAELEVLSGIDDAHWPRIKQIVAEVHDIDDRLSQMTRLLTDHGYQVHAEQDEMFTGSAVHYLYARRPDARPASPRNIPTEPRRDPVQAVSRRQLTAYLAQRFPTTHVPGSLTILAELPRTTSGKIDRAALAHRAPAPDTTPPEPEPADPISANLAGIWSSVLGTAVHSSDDFFAIGGSSLAAARVIARIRHQYPDLDDLSVRLIFEEPVLRQFAAAIRAQLNTAAPAPYRKG</sequence>
<dbReference type="NCBIfam" id="TIGR01444">
    <property type="entry name" value="fkbM_fam"/>
    <property type="match status" value="1"/>
</dbReference>
<geneLocation type="plasmid" evidence="4">
    <name>unnamed1</name>
</geneLocation>
<dbReference type="NCBIfam" id="TIGR01733">
    <property type="entry name" value="AA-adenyl-dom"/>
    <property type="match status" value="1"/>
</dbReference>
<dbReference type="Gene3D" id="3.40.50.150">
    <property type="entry name" value="Vaccinia Virus protein VP39"/>
    <property type="match status" value="1"/>
</dbReference>
<feature type="domain" description="Carrier" evidence="3">
    <location>
        <begin position="793"/>
        <end position="869"/>
    </location>
</feature>
<dbReference type="SUPFAM" id="SSF53335">
    <property type="entry name" value="S-adenosyl-L-methionine-dependent methyltransferases"/>
    <property type="match status" value="1"/>
</dbReference>
<dbReference type="CDD" id="cd05930">
    <property type="entry name" value="A_NRPS"/>
    <property type="match status" value="1"/>
</dbReference>
<name>A0ABZ1YGC8_9ACTN</name>
<evidence type="ECO:0000259" key="3">
    <source>
        <dbReference type="PROSITE" id="PS50075"/>
    </source>
</evidence>
<keyword evidence="4" id="KW-0614">Plasmid</keyword>
<gene>
    <name evidence="4" type="ORF">OIE82_35380</name>
</gene>
<dbReference type="PROSITE" id="PS00012">
    <property type="entry name" value="PHOSPHOPANTETHEINE"/>
    <property type="match status" value="1"/>
</dbReference>
<evidence type="ECO:0000313" key="4">
    <source>
        <dbReference type="EMBL" id="WUU58464.1"/>
    </source>
</evidence>
<dbReference type="SUPFAM" id="SSF47336">
    <property type="entry name" value="ACP-like"/>
    <property type="match status" value="1"/>
</dbReference>
<dbReference type="InterPro" id="IPR036736">
    <property type="entry name" value="ACP-like_sf"/>
</dbReference>
<dbReference type="SMART" id="SM00823">
    <property type="entry name" value="PKS_PP"/>
    <property type="match status" value="1"/>
</dbReference>
<protein>
    <submittedName>
        <fullName evidence="4">Amino acid adenylation domain-containing protein</fullName>
    </submittedName>
</protein>
<keyword evidence="2" id="KW-0597">Phosphoprotein</keyword>
<dbReference type="InterPro" id="IPR010071">
    <property type="entry name" value="AA_adenyl_dom"/>
</dbReference>
<dbReference type="InterPro" id="IPR045851">
    <property type="entry name" value="AMP-bd_C_sf"/>
</dbReference>
<proteinExistence type="predicted"/>
<dbReference type="InterPro" id="IPR029063">
    <property type="entry name" value="SAM-dependent_MTases_sf"/>
</dbReference>
<dbReference type="SUPFAM" id="SSF56801">
    <property type="entry name" value="Acetyl-CoA synthetase-like"/>
    <property type="match status" value="1"/>
</dbReference>
<dbReference type="RefSeq" id="WP_331757847.1">
    <property type="nucleotide sequence ID" value="NZ_CP109208.1"/>
</dbReference>
<dbReference type="Pfam" id="PF00550">
    <property type="entry name" value="PP-binding"/>
    <property type="match status" value="1"/>
</dbReference>
<dbReference type="Gene3D" id="3.40.50.12780">
    <property type="entry name" value="N-terminal domain of ligase-like"/>
    <property type="match status" value="1"/>
</dbReference>